<dbReference type="CDD" id="cd07302">
    <property type="entry name" value="CHD"/>
    <property type="match status" value="1"/>
</dbReference>
<dbReference type="SMART" id="SM00044">
    <property type="entry name" value="CYCc"/>
    <property type="match status" value="1"/>
</dbReference>
<keyword evidence="1" id="KW-1133">Transmembrane helix</keyword>
<dbReference type="PANTHER" id="PTHR43081:SF1">
    <property type="entry name" value="ADENYLATE CYCLASE, TERMINAL-DIFFERENTIATION SPECIFIC"/>
    <property type="match status" value="1"/>
</dbReference>
<reference evidence="3 4" key="1">
    <citation type="submission" date="2021-06" db="EMBL/GenBank/DDBJ databases">
        <authorList>
            <person name="Lee D.H."/>
        </authorList>
    </citation>
    <scope>NUCLEOTIDE SEQUENCE [LARGE SCALE GENOMIC DNA]</scope>
    <source>
        <strain evidence="3 4">MMS21-HV4-11</strain>
    </source>
</reference>
<dbReference type="Pfam" id="PF00211">
    <property type="entry name" value="Guanylate_cyc"/>
    <property type="match status" value="1"/>
</dbReference>
<name>A0ABS6IG55_9HYPH</name>
<feature type="transmembrane region" description="Helical" evidence="1">
    <location>
        <begin position="96"/>
        <end position="118"/>
    </location>
</feature>
<evidence type="ECO:0000256" key="1">
    <source>
        <dbReference type="SAM" id="Phobius"/>
    </source>
</evidence>
<keyword evidence="1" id="KW-0812">Transmembrane</keyword>
<comment type="caution">
    <text evidence="3">The sequence shown here is derived from an EMBL/GenBank/DDBJ whole genome shotgun (WGS) entry which is preliminary data.</text>
</comment>
<feature type="transmembrane region" description="Helical" evidence="1">
    <location>
        <begin position="67"/>
        <end position="87"/>
    </location>
</feature>
<dbReference type="EMBL" id="JAHOPB010000001">
    <property type="protein sequence ID" value="MBU8873306.1"/>
    <property type="molecule type" value="Genomic_DNA"/>
</dbReference>
<gene>
    <name evidence="3" type="ORF">KQ910_05995</name>
</gene>
<keyword evidence="4" id="KW-1185">Reference proteome</keyword>
<dbReference type="PROSITE" id="PS50125">
    <property type="entry name" value="GUANYLATE_CYCLASE_2"/>
    <property type="match status" value="1"/>
</dbReference>
<feature type="transmembrane region" description="Helical" evidence="1">
    <location>
        <begin position="191"/>
        <end position="216"/>
    </location>
</feature>
<sequence>MLSRFRDWLFDGGGGPDNVPERVRDAIRAQQERSEILIGWTQLLIVLLVTALYQGTAMAEGTVQDEFSLELTVLFTYAAFCVVRIVLAHARRLARWMLYVSVIVDIALLMALIWTFHLKYAQSAAFYLKAPTLFYVFLFIALRALRFEARFVVFTGIVAAAGWAGLTFYAASGLGGPPNVTHNYVEYMTSTALLVGAEVDKMIAILLATAVLALAISRARHLLVRSVSEGVAAHDLSRFFDPGVAARIRGAEMSIRAGEGELRDVAILTVDLRGFTRLSTELQPDEVMKLLQNYQHRVCPLIVAAGGSIDKFLGDGILASFGAVTPSPTAAADALRAAEAVMEAATAWAAERRAAGLPPLDIGLAASSGRVVFGAVGDGERLEFTVIGDAVNFASKLEKHNKVERTRAITDGATYALAERQGYRPAAPLERRPGRQVGGVGESVDILVLAA</sequence>
<organism evidence="3 4">
    <name type="scientific">Reyranella humidisoli</name>
    <dbReference type="NCBI Taxonomy" id="2849149"/>
    <lineage>
        <taxon>Bacteria</taxon>
        <taxon>Pseudomonadati</taxon>
        <taxon>Pseudomonadota</taxon>
        <taxon>Alphaproteobacteria</taxon>
        <taxon>Hyphomicrobiales</taxon>
        <taxon>Reyranellaceae</taxon>
        <taxon>Reyranella</taxon>
    </lineage>
</organism>
<feature type="transmembrane region" description="Helical" evidence="1">
    <location>
        <begin position="36"/>
        <end position="55"/>
    </location>
</feature>
<proteinExistence type="predicted"/>
<feature type="transmembrane region" description="Helical" evidence="1">
    <location>
        <begin position="151"/>
        <end position="171"/>
    </location>
</feature>
<dbReference type="PANTHER" id="PTHR43081">
    <property type="entry name" value="ADENYLATE CYCLASE, TERMINAL-DIFFERENTIATION SPECIFIC-RELATED"/>
    <property type="match status" value="1"/>
</dbReference>
<accession>A0ABS6IG55</accession>
<feature type="domain" description="Guanylate cyclase" evidence="2">
    <location>
        <begin position="266"/>
        <end position="398"/>
    </location>
</feature>
<dbReference type="Proteomes" id="UP000727907">
    <property type="component" value="Unassembled WGS sequence"/>
</dbReference>
<dbReference type="InterPro" id="IPR001054">
    <property type="entry name" value="A/G_cyclase"/>
</dbReference>
<evidence type="ECO:0000259" key="2">
    <source>
        <dbReference type="PROSITE" id="PS50125"/>
    </source>
</evidence>
<dbReference type="RefSeq" id="WP_216957558.1">
    <property type="nucleotide sequence ID" value="NZ_JAHOPB010000001.1"/>
</dbReference>
<evidence type="ECO:0000313" key="4">
    <source>
        <dbReference type="Proteomes" id="UP000727907"/>
    </source>
</evidence>
<keyword evidence="1" id="KW-0472">Membrane</keyword>
<feature type="transmembrane region" description="Helical" evidence="1">
    <location>
        <begin position="124"/>
        <end position="144"/>
    </location>
</feature>
<evidence type="ECO:0000313" key="3">
    <source>
        <dbReference type="EMBL" id="MBU8873306.1"/>
    </source>
</evidence>
<protein>
    <submittedName>
        <fullName evidence="3">Adenylate/guanylate cyclase domain-containing protein</fullName>
    </submittedName>
</protein>
<dbReference type="InterPro" id="IPR050697">
    <property type="entry name" value="Adenylyl/Guanylyl_Cyclase_3/4"/>
</dbReference>